<dbReference type="SUPFAM" id="SSF55729">
    <property type="entry name" value="Acyl-CoA N-acyltransferases (Nat)"/>
    <property type="match status" value="1"/>
</dbReference>
<protein>
    <submittedName>
        <fullName evidence="2">GNAT family N-acetyltransferase</fullName>
    </submittedName>
</protein>
<dbReference type="EMBL" id="JACWMY010000002">
    <property type="protein sequence ID" value="MBD1362984.1"/>
    <property type="molecule type" value="Genomic_DNA"/>
</dbReference>
<comment type="caution">
    <text evidence="2">The sequence shown here is derived from an EMBL/GenBank/DDBJ whole genome shotgun (WGS) entry which is preliminary data.</text>
</comment>
<organism evidence="2 3">
    <name type="scientific">Mucilaginibacter pankratovii</name>
    <dbReference type="NCBI Taxonomy" id="2772110"/>
    <lineage>
        <taxon>Bacteria</taxon>
        <taxon>Pseudomonadati</taxon>
        <taxon>Bacteroidota</taxon>
        <taxon>Sphingobacteriia</taxon>
        <taxon>Sphingobacteriales</taxon>
        <taxon>Sphingobacteriaceae</taxon>
        <taxon>Mucilaginibacter</taxon>
    </lineage>
</organism>
<dbReference type="Pfam" id="PF00583">
    <property type="entry name" value="Acetyltransf_1"/>
    <property type="match status" value="1"/>
</dbReference>
<name>A0ABR7WKX6_9SPHI</name>
<proteinExistence type="predicted"/>
<evidence type="ECO:0000313" key="3">
    <source>
        <dbReference type="Proteomes" id="UP000606600"/>
    </source>
</evidence>
<dbReference type="PROSITE" id="PS51186">
    <property type="entry name" value="GNAT"/>
    <property type="match status" value="1"/>
</dbReference>
<accession>A0ABR7WKX6</accession>
<dbReference type="CDD" id="cd04301">
    <property type="entry name" value="NAT_SF"/>
    <property type="match status" value="1"/>
</dbReference>
<dbReference type="InterPro" id="IPR016181">
    <property type="entry name" value="Acyl_CoA_acyltransferase"/>
</dbReference>
<dbReference type="Gene3D" id="3.40.630.30">
    <property type="match status" value="1"/>
</dbReference>
<evidence type="ECO:0000259" key="1">
    <source>
        <dbReference type="PROSITE" id="PS51186"/>
    </source>
</evidence>
<keyword evidence="3" id="KW-1185">Reference proteome</keyword>
<reference evidence="2 3" key="1">
    <citation type="submission" date="2020-09" db="EMBL/GenBank/DDBJ databases">
        <title>Novel species of Mucilaginibacter isolated from a glacier on the Tibetan Plateau.</title>
        <authorList>
            <person name="Liu Q."/>
            <person name="Xin Y.-H."/>
        </authorList>
    </citation>
    <scope>NUCLEOTIDE SEQUENCE [LARGE SCALE GENOMIC DNA]</scope>
    <source>
        <strain evidence="2 3">ZT4R22</strain>
    </source>
</reference>
<dbReference type="Proteomes" id="UP000606600">
    <property type="component" value="Unassembled WGS sequence"/>
</dbReference>
<sequence length="232" mass="26185">MSIQKYTVDFQPNLAQQEQVKSWMVSENLENTGLYHYPDNITYHADKCTLAIITRDHEAIGFVTWDIFKRSGHIAVAAIAATYRKSGAGRFMVEAVLNYLKLQGLAAIHLECAPANSENFWRKMGFQPMPEIPAYTGKGSPALFKILSTAQEIGVTPGEAVQIYKWGSDEKTLWPVSYRTGTNQLINPIITPAYKDWCIEHIKFGIALRSDKIKNFRSGTCYDDPFLIITEL</sequence>
<dbReference type="InterPro" id="IPR000182">
    <property type="entry name" value="GNAT_dom"/>
</dbReference>
<gene>
    <name evidence="2" type="ORF">IDJ77_04100</name>
</gene>
<dbReference type="RefSeq" id="WP_191187658.1">
    <property type="nucleotide sequence ID" value="NZ_JACWMY010000002.1"/>
</dbReference>
<feature type="domain" description="N-acetyltransferase" evidence="1">
    <location>
        <begin position="1"/>
        <end position="150"/>
    </location>
</feature>
<evidence type="ECO:0000313" key="2">
    <source>
        <dbReference type="EMBL" id="MBD1362984.1"/>
    </source>
</evidence>